<evidence type="ECO:0008006" key="4">
    <source>
        <dbReference type="Google" id="ProtNLM"/>
    </source>
</evidence>
<dbReference type="OrthoDB" id="2149755at2"/>
<evidence type="ECO:0000256" key="1">
    <source>
        <dbReference type="SAM" id="Phobius"/>
    </source>
</evidence>
<accession>A0A1L6R8M8</accession>
<feature type="transmembrane region" description="Helical" evidence="1">
    <location>
        <begin position="45"/>
        <end position="62"/>
    </location>
</feature>
<organism evidence="2 3">
    <name type="scientific">Weissella jogaejeotgali</name>
    <dbReference type="NCBI Taxonomy" id="1631871"/>
    <lineage>
        <taxon>Bacteria</taxon>
        <taxon>Bacillati</taxon>
        <taxon>Bacillota</taxon>
        <taxon>Bacilli</taxon>
        <taxon>Lactobacillales</taxon>
        <taxon>Lactobacillaceae</taxon>
        <taxon>Weissella</taxon>
    </lineage>
</organism>
<feature type="transmembrane region" description="Helical" evidence="1">
    <location>
        <begin position="69"/>
        <end position="87"/>
    </location>
</feature>
<dbReference type="EMBL" id="CP014332">
    <property type="protein sequence ID" value="APS40901.1"/>
    <property type="molecule type" value="Genomic_DNA"/>
</dbReference>
<dbReference type="AlphaFoldDB" id="A0A1L6R8M8"/>
<keyword evidence="1" id="KW-0472">Membrane</keyword>
<proteinExistence type="predicted"/>
<keyword evidence="1" id="KW-1133">Transmembrane helix</keyword>
<dbReference type="Proteomes" id="UP000185473">
    <property type="component" value="Chromosome"/>
</dbReference>
<reference evidence="2 3" key="1">
    <citation type="submission" date="2016-02" db="EMBL/GenBank/DDBJ databases">
        <title>Complete Genome Sequence of Weissella jogaejeotgali FOL01.</title>
        <authorList>
            <person name="Lee J.-H."/>
            <person name="Ku H.-J."/>
        </authorList>
    </citation>
    <scope>NUCLEOTIDE SEQUENCE [LARGE SCALE GENOMIC DNA]</scope>
    <source>
        <strain evidence="2 3">FOL01</strain>
    </source>
</reference>
<sequence length="123" mass="14377">MKKLNDFFKQHPFYFSFGILIGVIVLHTLVNIIQHRPMFNEIESTLYSIGIVLLSLLIARLTHRVYVRFGTAFIINFAYLSIQMFFVDSYVNYTSFIVTGGVAILMALLMLWLMYSFEKAYKK</sequence>
<keyword evidence="1" id="KW-0812">Transmembrane</keyword>
<protein>
    <recommendedName>
        <fullName evidence="4">Integral membrane protein</fullName>
    </recommendedName>
</protein>
<dbReference type="KEGG" id="wjo:FOL01_0042"/>
<evidence type="ECO:0000313" key="3">
    <source>
        <dbReference type="Proteomes" id="UP000185473"/>
    </source>
</evidence>
<evidence type="ECO:0000313" key="2">
    <source>
        <dbReference type="EMBL" id="APS40901.1"/>
    </source>
</evidence>
<dbReference type="RefSeq" id="WP_075268764.1">
    <property type="nucleotide sequence ID" value="NZ_CP014332.1"/>
</dbReference>
<dbReference type="STRING" id="1631871.FOL01_0042"/>
<feature type="transmembrane region" description="Helical" evidence="1">
    <location>
        <begin position="93"/>
        <end position="115"/>
    </location>
</feature>
<keyword evidence="3" id="KW-1185">Reference proteome</keyword>
<feature type="transmembrane region" description="Helical" evidence="1">
    <location>
        <begin position="12"/>
        <end position="33"/>
    </location>
</feature>
<gene>
    <name evidence="2" type="ORF">FOL01_0042</name>
</gene>
<name>A0A1L6R8M8_9LACO</name>